<comment type="caution">
    <text evidence="1">The sequence shown here is derived from an EMBL/GenBank/DDBJ whole genome shotgun (WGS) entry which is preliminary data.</text>
</comment>
<sequence length="34" mass="3451">MSSPGLPSATFMSSTSTTWATSLAVSEKKTSSAL</sequence>
<accession>A0ABS2MLG2</accession>
<evidence type="ECO:0000313" key="1">
    <source>
        <dbReference type="EMBL" id="MBM7550861.1"/>
    </source>
</evidence>
<reference evidence="1 2" key="1">
    <citation type="submission" date="2021-01" db="EMBL/GenBank/DDBJ databases">
        <title>Genomic Encyclopedia of Type Strains, Phase IV (KMG-IV): sequencing the most valuable type-strain genomes for metagenomic binning, comparative biology and taxonomic classification.</title>
        <authorList>
            <person name="Goeker M."/>
        </authorList>
    </citation>
    <scope>NUCLEOTIDE SEQUENCE [LARGE SCALE GENOMIC DNA]</scope>
    <source>
        <strain evidence="1 2">DSM 21461</strain>
    </source>
</reference>
<organism evidence="1 2">
    <name type="scientific">Peptoniphilus gorbachii</name>
    <dbReference type="NCBI Taxonomy" id="411567"/>
    <lineage>
        <taxon>Bacteria</taxon>
        <taxon>Bacillati</taxon>
        <taxon>Bacillota</taxon>
        <taxon>Tissierellia</taxon>
        <taxon>Tissierellales</taxon>
        <taxon>Peptoniphilaceae</taxon>
        <taxon>Peptoniphilus</taxon>
    </lineage>
</organism>
<proteinExistence type="predicted"/>
<gene>
    <name evidence="1" type="ORF">JOD41_001605</name>
</gene>
<keyword evidence="2" id="KW-1185">Reference proteome</keyword>
<evidence type="ECO:0000313" key="2">
    <source>
        <dbReference type="Proteomes" id="UP000720595"/>
    </source>
</evidence>
<name>A0ABS2MLG2_9FIRM</name>
<protein>
    <submittedName>
        <fullName evidence="1">Uncharacterized protein</fullName>
    </submittedName>
</protein>
<dbReference type="Proteomes" id="UP000720595">
    <property type="component" value="Unassembled WGS sequence"/>
</dbReference>
<dbReference type="EMBL" id="JAFBDH010000009">
    <property type="protein sequence ID" value="MBM7550861.1"/>
    <property type="molecule type" value="Genomic_DNA"/>
</dbReference>